<dbReference type="Pfam" id="PF00457">
    <property type="entry name" value="Glyco_hydro_11"/>
    <property type="match status" value="1"/>
</dbReference>
<evidence type="ECO:0000256" key="5">
    <source>
        <dbReference type="ARBA" id="ARBA00022651"/>
    </source>
</evidence>
<evidence type="ECO:0000256" key="12">
    <source>
        <dbReference type="SAM" id="SignalP"/>
    </source>
</evidence>
<dbReference type="InterPro" id="IPR013320">
    <property type="entry name" value="ConA-like_dom_sf"/>
</dbReference>
<protein>
    <recommendedName>
        <fullName evidence="4 10">Endo-1,4-beta-xylanase</fullName>
        <ecNumber evidence="4 10">3.2.1.8</ecNumber>
    </recommendedName>
</protein>
<proteinExistence type="inferred from homology"/>
<comment type="catalytic activity">
    <reaction evidence="1 10 11">
        <text>Endohydrolysis of (1-&gt;4)-beta-D-xylosidic linkages in xylans.</text>
        <dbReference type="EC" id="3.2.1.8"/>
    </reaction>
</comment>
<feature type="domain" description="GH11" evidence="13">
    <location>
        <begin position="41"/>
        <end position="234"/>
    </location>
</feature>
<dbReference type="InterPro" id="IPR013319">
    <property type="entry name" value="GH11/12"/>
</dbReference>
<keyword evidence="5 10" id="KW-0858">Xylan degradation</keyword>
<evidence type="ECO:0000256" key="7">
    <source>
        <dbReference type="ARBA" id="ARBA00023277"/>
    </source>
</evidence>
<dbReference type="GO" id="GO:0031176">
    <property type="term" value="F:endo-1,4-beta-xylanase activity"/>
    <property type="evidence" value="ECO:0007669"/>
    <property type="project" value="UniProtKB-UniRule"/>
</dbReference>
<feature type="chain" id="PRO_5014402856" description="Endo-1,4-beta-xylanase" evidence="12">
    <location>
        <begin position="20"/>
        <end position="239"/>
    </location>
</feature>
<evidence type="ECO:0000256" key="6">
    <source>
        <dbReference type="ARBA" id="ARBA00022801"/>
    </source>
</evidence>
<feature type="active site" description="Proton donor" evidence="10">
    <location>
        <position position="221"/>
    </location>
</feature>
<sequence length="239" mass="25183">MVSFSALVVAFCAVGGALASPLEVYKRLKDELATPVDSAAASLPTGTGTDHGFFYSWWTDGSGTGTYSNGPGGEYSLQWGGQGNVVGGKGWQPGSANRTVTYNGTYSCNGNCYFSVYGWSKNPLVEYYIMEYYGDYNPKSASGVKTKGTVTSDGKTYDIFEHEQDNQPSITGTATFQQYVSVAQKPSFVSPGTVTVANHFAAWAAAGLKLGTFDYQIVATEGYHSTGSANIVVGSVGGT</sequence>
<evidence type="ECO:0000256" key="10">
    <source>
        <dbReference type="PROSITE-ProRule" id="PRU01097"/>
    </source>
</evidence>
<evidence type="ECO:0000256" key="1">
    <source>
        <dbReference type="ARBA" id="ARBA00000681"/>
    </source>
</evidence>
<dbReference type="InterPro" id="IPR033123">
    <property type="entry name" value="GH11_dom"/>
</dbReference>
<accession>A0A2J6RE75</accession>
<dbReference type="InterPro" id="IPR001137">
    <property type="entry name" value="Glyco_hydro_11"/>
</dbReference>
<dbReference type="Gene3D" id="2.60.120.180">
    <property type="match status" value="1"/>
</dbReference>
<dbReference type="PANTHER" id="PTHR46828">
    <property type="entry name" value="ENDO-1,4-BETA-XYLANASE A-RELATED"/>
    <property type="match status" value="1"/>
</dbReference>
<dbReference type="EC" id="3.2.1.8" evidence="4 10"/>
<comment type="pathway">
    <text evidence="2 10 11">Glycan degradation; xylan degradation.</text>
</comment>
<dbReference type="EMBL" id="KZ613950">
    <property type="protein sequence ID" value="PMD36817.1"/>
    <property type="molecule type" value="Genomic_DNA"/>
</dbReference>
<dbReference type="Proteomes" id="UP000235786">
    <property type="component" value="Unassembled WGS sequence"/>
</dbReference>
<evidence type="ECO:0000256" key="8">
    <source>
        <dbReference type="ARBA" id="ARBA00023295"/>
    </source>
</evidence>
<keyword evidence="7 10" id="KW-0119">Carbohydrate metabolism</keyword>
<feature type="signal peptide" evidence="12">
    <location>
        <begin position="1"/>
        <end position="19"/>
    </location>
</feature>
<keyword evidence="12" id="KW-0732">Signal</keyword>
<evidence type="ECO:0000256" key="2">
    <source>
        <dbReference type="ARBA" id="ARBA00004851"/>
    </source>
</evidence>
<dbReference type="InterPro" id="IPR018208">
    <property type="entry name" value="GH11_AS_1"/>
</dbReference>
<dbReference type="PRINTS" id="PR00911">
    <property type="entry name" value="GLHYDRLASE11"/>
</dbReference>
<keyword evidence="9 10" id="KW-0624">Polysaccharide degradation</keyword>
<dbReference type="PROSITE" id="PS51761">
    <property type="entry name" value="GH11_3"/>
    <property type="match status" value="1"/>
</dbReference>
<dbReference type="SUPFAM" id="SSF49899">
    <property type="entry name" value="Concanavalin A-like lectins/glucanases"/>
    <property type="match status" value="1"/>
</dbReference>
<evidence type="ECO:0000256" key="4">
    <source>
        <dbReference type="ARBA" id="ARBA00012590"/>
    </source>
</evidence>
<comment type="similarity">
    <text evidence="3 10 11">Belongs to the glycosyl hydrolase 11 (cellulase G) family.</text>
</comment>
<organism evidence="14 15">
    <name type="scientific">Hyaloscypha variabilis (strain UAMH 11265 / GT02V1 / F)</name>
    <name type="common">Meliniomyces variabilis</name>
    <dbReference type="NCBI Taxonomy" id="1149755"/>
    <lineage>
        <taxon>Eukaryota</taxon>
        <taxon>Fungi</taxon>
        <taxon>Dikarya</taxon>
        <taxon>Ascomycota</taxon>
        <taxon>Pezizomycotina</taxon>
        <taxon>Leotiomycetes</taxon>
        <taxon>Helotiales</taxon>
        <taxon>Hyaloscyphaceae</taxon>
        <taxon>Hyaloscypha</taxon>
        <taxon>Hyaloscypha variabilis</taxon>
    </lineage>
</organism>
<dbReference type="PROSITE" id="PS00776">
    <property type="entry name" value="GH11_1"/>
    <property type="match status" value="1"/>
</dbReference>
<gene>
    <name evidence="14" type="ORF">L207DRAFT_568990</name>
</gene>
<dbReference type="AlphaFoldDB" id="A0A2J6RE75"/>
<evidence type="ECO:0000256" key="11">
    <source>
        <dbReference type="RuleBase" id="RU362015"/>
    </source>
</evidence>
<keyword evidence="6 10" id="KW-0378">Hydrolase</keyword>
<name>A0A2J6RE75_HYAVF</name>
<keyword evidence="15" id="KW-1185">Reference proteome</keyword>
<evidence type="ECO:0000256" key="3">
    <source>
        <dbReference type="ARBA" id="ARBA00007792"/>
    </source>
</evidence>
<keyword evidence="8 10" id="KW-0326">Glycosidase</keyword>
<dbReference type="OrthoDB" id="2115822at2759"/>
<dbReference type="UniPathway" id="UPA00114"/>
<dbReference type="GO" id="GO:0045493">
    <property type="term" value="P:xylan catabolic process"/>
    <property type="evidence" value="ECO:0007669"/>
    <property type="project" value="UniProtKB-UniRule"/>
</dbReference>
<evidence type="ECO:0000256" key="9">
    <source>
        <dbReference type="ARBA" id="ARBA00023326"/>
    </source>
</evidence>
<reference evidence="14 15" key="1">
    <citation type="submission" date="2016-04" db="EMBL/GenBank/DDBJ databases">
        <title>A degradative enzymes factory behind the ericoid mycorrhizal symbiosis.</title>
        <authorList>
            <consortium name="DOE Joint Genome Institute"/>
            <person name="Martino E."/>
            <person name="Morin E."/>
            <person name="Grelet G."/>
            <person name="Kuo A."/>
            <person name="Kohler A."/>
            <person name="Daghino S."/>
            <person name="Barry K."/>
            <person name="Choi C."/>
            <person name="Cichocki N."/>
            <person name="Clum A."/>
            <person name="Copeland A."/>
            <person name="Hainaut M."/>
            <person name="Haridas S."/>
            <person name="Labutti K."/>
            <person name="Lindquist E."/>
            <person name="Lipzen A."/>
            <person name="Khouja H.-R."/>
            <person name="Murat C."/>
            <person name="Ohm R."/>
            <person name="Olson A."/>
            <person name="Spatafora J."/>
            <person name="Veneault-Fourrey C."/>
            <person name="Henrissat B."/>
            <person name="Grigoriev I."/>
            <person name="Martin F."/>
            <person name="Perotto S."/>
        </authorList>
    </citation>
    <scope>NUCLEOTIDE SEQUENCE [LARGE SCALE GENOMIC DNA]</scope>
    <source>
        <strain evidence="14 15">F</strain>
    </source>
</reference>
<evidence type="ECO:0000313" key="15">
    <source>
        <dbReference type="Proteomes" id="UP000235786"/>
    </source>
</evidence>
<evidence type="ECO:0000313" key="14">
    <source>
        <dbReference type="EMBL" id="PMD36817.1"/>
    </source>
</evidence>
<feature type="active site" description="Nucleophile" evidence="10">
    <location>
        <position position="126"/>
    </location>
</feature>
<dbReference type="PANTHER" id="PTHR46828:SF2">
    <property type="entry name" value="ENDO-1,4-BETA-XYLANASE A-RELATED"/>
    <property type="match status" value="1"/>
</dbReference>
<evidence type="ECO:0000259" key="13">
    <source>
        <dbReference type="PROSITE" id="PS51761"/>
    </source>
</evidence>